<keyword evidence="4" id="KW-0862">Zinc</keyword>
<dbReference type="AlphaFoldDB" id="A0A8X6IMX3"/>
<dbReference type="EMBL" id="BMAV01026600">
    <property type="protein sequence ID" value="GFS51854.1"/>
    <property type="molecule type" value="Genomic_DNA"/>
</dbReference>
<dbReference type="SMART" id="SM00355">
    <property type="entry name" value="ZnF_C2H2"/>
    <property type="match status" value="3"/>
</dbReference>
<keyword evidence="1" id="KW-0479">Metal-binding</keyword>
<feature type="domain" description="C2H2-type" evidence="6">
    <location>
        <begin position="135"/>
        <end position="163"/>
    </location>
</feature>
<reference evidence="7" key="1">
    <citation type="submission" date="2020-08" db="EMBL/GenBank/DDBJ databases">
        <title>Multicomponent nature underlies the extraordinary mechanical properties of spider dragline silk.</title>
        <authorList>
            <person name="Kono N."/>
            <person name="Nakamura H."/>
            <person name="Mori M."/>
            <person name="Yoshida Y."/>
            <person name="Ohtoshi R."/>
            <person name="Malay A.D."/>
            <person name="Moran D.A.P."/>
            <person name="Tomita M."/>
            <person name="Numata K."/>
            <person name="Arakawa K."/>
        </authorList>
    </citation>
    <scope>NUCLEOTIDE SEQUENCE</scope>
</reference>
<evidence type="ECO:0000256" key="1">
    <source>
        <dbReference type="ARBA" id="ARBA00022723"/>
    </source>
</evidence>
<dbReference type="PANTHER" id="PTHR24379:SF121">
    <property type="entry name" value="C2H2-TYPE DOMAIN-CONTAINING PROTEIN"/>
    <property type="match status" value="1"/>
</dbReference>
<keyword evidence="2" id="KW-0677">Repeat</keyword>
<accession>A0A8X6IMX3</accession>
<dbReference type="SUPFAM" id="SSF57667">
    <property type="entry name" value="beta-beta-alpha zinc fingers"/>
    <property type="match status" value="1"/>
</dbReference>
<dbReference type="Proteomes" id="UP000886998">
    <property type="component" value="Unassembled WGS sequence"/>
</dbReference>
<dbReference type="PANTHER" id="PTHR24379">
    <property type="entry name" value="KRAB AND ZINC FINGER DOMAIN-CONTAINING"/>
    <property type="match status" value="1"/>
</dbReference>
<sequence length="220" mass="24783">MSNENSSMIDAEAFMASLCNTNGDSSSHLVDLDDDEDSSSNEVEVIKELKINLDKHNCDLCCKGTFLLNRLLEFGGILNDKNKFACDICCVGFRTKYGVTKHKKMHKNLISNENINGDGQIETTNLHNESTTSRMTCEICLQSLKNKKTLADHQRNKHGNLKFACTECNIKCFNLKQYKYHLTTHARSPKKLFSCPACIKAKKGNLRERGATRHTCIVKT</sequence>
<keyword evidence="8" id="KW-1185">Reference proteome</keyword>
<proteinExistence type="predicted"/>
<feature type="domain" description="C2H2-type" evidence="6">
    <location>
        <begin position="84"/>
        <end position="106"/>
    </location>
</feature>
<evidence type="ECO:0000313" key="7">
    <source>
        <dbReference type="EMBL" id="GFS51854.1"/>
    </source>
</evidence>
<evidence type="ECO:0000256" key="3">
    <source>
        <dbReference type="ARBA" id="ARBA00022771"/>
    </source>
</evidence>
<dbReference type="InterPro" id="IPR013087">
    <property type="entry name" value="Znf_C2H2_type"/>
</dbReference>
<dbReference type="Gene3D" id="3.30.160.60">
    <property type="entry name" value="Classic Zinc Finger"/>
    <property type="match status" value="1"/>
</dbReference>
<dbReference type="GO" id="GO:0008270">
    <property type="term" value="F:zinc ion binding"/>
    <property type="evidence" value="ECO:0007669"/>
    <property type="project" value="UniProtKB-KW"/>
</dbReference>
<organism evidence="7 8">
    <name type="scientific">Trichonephila inaurata madagascariensis</name>
    <dbReference type="NCBI Taxonomy" id="2747483"/>
    <lineage>
        <taxon>Eukaryota</taxon>
        <taxon>Metazoa</taxon>
        <taxon>Ecdysozoa</taxon>
        <taxon>Arthropoda</taxon>
        <taxon>Chelicerata</taxon>
        <taxon>Arachnida</taxon>
        <taxon>Araneae</taxon>
        <taxon>Araneomorphae</taxon>
        <taxon>Entelegynae</taxon>
        <taxon>Araneoidea</taxon>
        <taxon>Nephilidae</taxon>
        <taxon>Trichonephila</taxon>
        <taxon>Trichonephila inaurata</taxon>
    </lineage>
</organism>
<evidence type="ECO:0000313" key="8">
    <source>
        <dbReference type="Proteomes" id="UP000886998"/>
    </source>
</evidence>
<gene>
    <name evidence="7" type="ORF">TNIN_195531</name>
</gene>
<evidence type="ECO:0000256" key="5">
    <source>
        <dbReference type="PROSITE-ProRule" id="PRU00042"/>
    </source>
</evidence>
<evidence type="ECO:0000256" key="2">
    <source>
        <dbReference type="ARBA" id="ARBA00022737"/>
    </source>
</evidence>
<dbReference type="OrthoDB" id="6427834at2759"/>
<evidence type="ECO:0000256" key="4">
    <source>
        <dbReference type="ARBA" id="ARBA00022833"/>
    </source>
</evidence>
<keyword evidence="3 5" id="KW-0863">Zinc-finger</keyword>
<name>A0A8X6IMX3_9ARAC</name>
<comment type="caution">
    <text evidence="7">The sequence shown here is derived from an EMBL/GenBank/DDBJ whole genome shotgun (WGS) entry which is preliminary data.</text>
</comment>
<dbReference type="PROSITE" id="PS00028">
    <property type="entry name" value="ZINC_FINGER_C2H2_1"/>
    <property type="match status" value="3"/>
</dbReference>
<dbReference type="InterPro" id="IPR036236">
    <property type="entry name" value="Znf_C2H2_sf"/>
</dbReference>
<dbReference type="PROSITE" id="PS50157">
    <property type="entry name" value="ZINC_FINGER_C2H2_2"/>
    <property type="match status" value="2"/>
</dbReference>
<protein>
    <recommendedName>
        <fullName evidence="6">C2H2-type domain-containing protein</fullName>
    </recommendedName>
</protein>
<evidence type="ECO:0000259" key="6">
    <source>
        <dbReference type="PROSITE" id="PS50157"/>
    </source>
</evidence>